<dbReference type="EMBL" id="LSMT01000023">
    <property type="protein sequence ID" value="PFX32433.1"/>
    <property type="molecule type" value="Genomic_DNA"/>
</dbReference>
<reference evidence="14" key="1">
    <citation type="journal article" date="2017" name="bioRxiv">
        <title>Comparative analysis of the genomes of Stylophora pistillata and Acropora digitifera provides evidence for extensive differences between species of corals.</title>
        <authorList>
            <person name="Voolstra C.R."/>
            <person name="Li Y."/>
            <person name="Liew Y.J."/>
            <person name="Baumgarten S."/>
            <person name="Zoccola D."/>
            <person name="Flot J.-F."/>
            <person name="Tambutte S."/>
            <person name="Allemand D."/>
            <person name="Aranda M."/>
        </authorList>
    </citation>
    <scope>NUCLEOTIDE SEQUENCE [LARGE SCALE GENOMIC DNA]</scope>
</reference>
<evidence type="ECO:0000256" key="7">
    <source>
        <dbReference type="ARBA" id="ARBA00022801"/>
    </source>
</evidence>
<sequence>MALSTNQKTASKSFTSKSVDIVPVAKPCRKIQAGDRRRLEHAQIVSMKMSVKTQTIWLLFFISSIQARGIRIRRDLGGVCKDMWTAAGNNMVVGTDLVVDTSNSAQLFNLKPSGNAKLGHPVYKKFKALLDNYIADEDIPEKNDAQKVAEEDDFINTIAVSNGPMDIAFKYLKTSGKTTAADLNAFKPILKTMWFQKYPKGGKGAYSGFEHTFVGELAKKKVVKGLHNWYQFHLEQQAKRLAYTPPPKNAVDLNKKPPLINAAFTWKGSSKPGSSFFIGTSPAFEMALYTACFFGEPGDCTCKIDSHLLQIKTINFNNAGMVLTSYPIA</sequence>
<dbReference type="GO" id="GO:0003723">
    <property type="term" value="F:RNA binding"/>
    <property type="evidence" value="ECO:0007669"/>
    <property type="project" value="UniProtKB-UniRule"/>
</dbReference>
<dbReference type="OrthoDB" id="430326at2759"/>
<dbReference type="InterPro" id="IPR018998">
    <property type="entry name" value="EndoU_C"/>
</dbReference>
<dbReference type="AlphaFoldDB" id="A0A2B4STP5"/>
<feature type="domain" description="EndoU" evidence="12">
    <location>
        <begin position="72"/>
        <end position="329"/>
    </location>
</feature>
<dbReference type="Proteomes" id="UP000225706">
    <property type="component" value="Unassembled WGS sequence"/>
</dbReference>
<keyword evidence="6 11" id="KW-0255">Endonuclease</keyword>
<evidence type="ECO:0000256" key="11">
    <source>
        <dbReference type="RuleBase" id="RU367085"/>
    </source>
</evidence>
<comment type="catalytic activity">
    <reaction evidence="11">
        <text>ribonucleotidyl-uridine-RNA = a 5'-end dephospho-uridine-RNA + a 3'-end 2',3'-cyclophospho-ribonucleotide-RNA</text>
        <dbReference type="Rhea" id="RHEA:67792"/>
        <dbReference type="Rhea" id="RHEA-COMP:10464"/>
        <dbReference type="Rhea" id="RHEA-COMP:17354"/>
        <dbReference type="Rhea" id="RHEA-COMP:17356"/>
        <dbReference type="ChEBI" id="CHEBI:83064"/>
        <dbReference type="ChEBI" id="CHEBI:173117"/>
        <dbReference type="ChEBI" id="CHEBI:173224"/>
    </reaction>
</comment>
<dbReference type="Pfam" id="PF09412">
    <property type="entry name" value="XendoU"/>
    <property type="match status" value="1"/>
</dbReference>
<evidence type="ECO:0000256" key="9">
    <source>
        <dbReference type="ARBA" id="ARBA00023211"/>
    </source>
</evidence>
<dbReference type="GO" id="GO:0016787">
    <property type="term" value="F:hydrolase activity"/>
    <property type="evidence" value="ECO:0007669"/>
    <property type="project" value="UniProtKB-KW"/>
</dbReference>
<organism evidence="13 14">
    <name type="scientific">Stylophora pistillata</name>
    <name type="common">Smooth cauliflower coral</name>
    <dbReference type="NCBI Taxonomy" id="50429"/>
    <lineage>
        <taxon>Eukaryota</taxon>
        <taxon>Metazoa</taxon>
        <taxon>Cnidaria</taxon>
        <taxon>Anthozoa</taxon>
        <taxon>Hexacorallia</taxon>
        <taxon>Scleractinia</taxon>
        <taxon>Astrocoeniina</taxon>
        <taxon>Pocilloporidae</taxon>
        <taxon>Stylophora</taxon>
    </lineage>
</organism>
<dbReference type="PROSITE" id="PS51959">
    <property type="entry name" value="ENDOU"/>
    <property type="match status" value="1"/>
</dbReference>
<gene>
    <name evidence="13" type="primary">endouc</name>
    <name evidence="13" type="ORF">AWC38_SpisGene2700</name>
</gene>
<evidence type="ECO:0000256" key="6">
    <source>
        <dbReference type="ARBA" id="ARBA00022759"/>
    </source>
</evidence>
<dbReference type="InterPro" id="IPR037227">
    <property type="entry name" value="EndoU-like"/>
</dbReference>
<protein>
    <recommendedName>
        <fullName evidence="11">Uridylate-specific endoribonuclease</fullName>
        <ecNumber evidence="11">4.6.1.-</ecNumber>
    </recommendedName>
</protein>
<dbReference type="GO" id="GO:0046872">
    <property type="term" value="F:metal ion binding"/>
    <property type="evidence" value="ECO:0007669"/>
    <property type="project" value="UniProtKB-UniRule"/>
</dbReference>
<keyword evidence="8 11" id="KW-0694">RNA-binding</keyword>
<dbReference type="PANTHER" id="PTHR12439">
    <property type="entry name" value="PLACENTAL PROTEIN 11-RELATED"/>
    <property type="match status" value="1"/>
</dbReference>
<keyword evidence="14" id="KW-1185">Reference proteome</keyword>
<evidence type="ECO:0000256" key="2">
    <source>
        <dbReference type="ARBA" id="ARBA00010168"/>
    </source>
</evidence>
<keyword evidence="4 11" id="KW-0540">Nuclease</keyword>
<evidence type="ECO:0000256" key="8">
    <source>
        <dbReference type="ARBA" id="ARBA00022884"/>
    </source>
</evidence>
<name>A0A2B4STP5_STYPI</name>
<evidence type="ECO:0000313" key="14">
    <source>
        <dbReference type="Proteomes" id="UP000225706"/>
    </source>
</evidence>
<evidence type="ECO:0000313" key="13">
    <source>
        <dbReference type="EMBL" id="PFX32433.1"/>
    </source>
</evidence>
<dbReference type="SUPFAM" id="SSF142877">
    <property type="entry name" value="EndoU-like"/>
    <property type="match status" value="1"/>
</dbReference>
<evidence type="ECO:0000256" key="5">
    <source>
        <dbReference type="ARBA" id="ARBA00022723"/>
    </source>
</evidence>
<comment type="caution">
    <text evidence="13">The sequence shown here is derived from an EMBL/GenBank/DDBJ whole genome shotgun (WGS) entry which is preliminary data.</text>
</comment>
<evidence type="ECO:0000256" key="10">
    <source>
        <dbReference type="ARBA" id="ARBA00023239"/>
    </source>
</evidence>
<dbReference type="CDD" id="cd21159">
    <property type="entry name" value="XendoU"/>
    <property type="match status" value="1"/>
</dbReference>
<proteinExistence type="inferred from homology"/>
<dbReference type="InterPro" id="IPR039787">
    <property type="entry name" value="ENDOU"/>
</dbReference>
<accession>A0A2B4STP5</accession>
<evidence type="ECO:0000256" key="1">
    <source>
        <dbReference type="ARBA" id="ARBA00001936"/>
    </source>
</evidence>
<comment type="similarity">
    <text evidence="2 11">Belongs to the ENDOU family.</text>
</comment>
<comment type="cofactor">
    <cofactor evidence="1 11">
        <name>Mn(2+)</name>
        <dbReference type="ChEBI" id="CHEBI:29035"/>
    </cofactor>
</comment>
<keyword evidence="7 11" id="KW-0378">Hydrolase</keyword>
<dbReference type="GO" id="GO:0016829">
    <property type="term" value="F:lyase activity"/>
    <property type="evidence" value="ECO:0007669"/>
    <property type="project" value="UniProtKB-KW"/>
</dbReference>
<evidence type="ECO:0000256" key="3">
    <source>
        <dbReference type="ARBA" id="ARBA00011245"/>
    </source>
</evidence>
<dbReference type="EC" id="4.6.1.-" evidence="11"/>
<evidence type="ECO:0000256" key="4">
    <source>
        <dbReference type="ARBA" id="ARBA00022722"/>
    </source>
</evidence>
<keyword evidence="9 11" id="KW-0464">Manganese</keyword>
<keyword evidence="10" id="KW-0456">Lyase</keyword>
<comment type="subunit">
    <text evidence="3 11">Monomer.</text>
</comment>
<keyword evidence="5 11" id="KW-0479">Metal-binding</keyword>
<dbReference type="GO" id="GO:0004521">
    <property type="term" value="F:RNA endonuclease activity"/>
    <property type="evidence" value="ECO:0007669"/>
    <property type="project" value="UniProtKB-UniRule"/>
</dbReference>
<evidence type="ECO:0000259" key="12">
    <source>
        <dbReference type="PROSITE" id="PS51959"/>
    </source>
</evidence>
<dbReference type="PANTHER" id="PTHR12439:SF11">
    <property type="entry name" value="URIDYLATE-SPECIFIC ENDORIBONUCLEASE"/>
    <property type="match status" value="1"/>
</dbReference>